<feature type="modified residue" description="Phosphohistidine" evidence="2">
    <location>
        <position position="60"/>
    </location>
</feature>
<dbReference type="OrthoDB" id="8777657at2"/>
<dbReference type="PROSITE" id="PS50894">
    <property type="entry name" value="HPT"/>
    <property type="match status" value="1"/>
</dbReference>
<keyword evidence="1" id="KW-0902">Two-component regulatory system</keyword>
<organism evidence="5 6">
    <name type="scientific">Herbaspirillum robiniae</name>
    <dbReference type="NCBI Taxonomy" id="2014887"/>
    <lineage>
        <taxon>Bacteria</taxon>
        <taxon>Pseudomonadati</taxon>
        <taxon>Pseudomonadota</taxon>
        <taxon>Betaproteobacteria</taxon>
        <taxon>Burkholderiales</taxon>
        <taxon>Oxalobacteraceae</taxon>
        <taxon>Herbaspirillum</taxon>
    </lineage>
</organism>
<dbReference type="GO" id="GO:0000160">
    <property type="term" value="P:phosphorelay signal transduction system"/>
    <property type="evidence" value="ECO:0007669"/>
    <property type="project" value="UniProtKB-KW"/>
</dbReference>
<evidence type="ECO:0000256" key="1">
    <source>
        <dbReference type="ARBA" id="ARBA00023012"/>
    </source>
</evidence>
<dbReference type="Gene3D" id="1.20.120.160">
    <property type="entry name" value="HPT domain"/>
    <property type="match status" value="1"/>
</dbReference>
<sequence>MNDNPYQHINPEPLLEAMGGDAAACRHMFGTFAKSAPATFGRLEQAITADDAQQVKREAHSLKSMTALVGAGPLTEQLKAIEQLSKAEPPQSAQPQLAELKQLFTAVAAEVSHYVEHAGVVH</sequence>
<dbReference type="EMBL" id="JABFMT010000003">
    <property type="protein sequence ID" value="NUU00766.1"/>
    <property type="molecule type" value="Genomic_DNA"/>
</dbReference>
<protein>
    <submittedName>
        <fullName evidence="4">Hpt domain-containing protein</fullName>
    </submittedName>
    <submittedName>
        <fullName evidence="5">Zinc transporter</fullName>
    </submittedName>
</protein>
<reference evidence="5 6" key="1">
    <citation type="submission" date="2017-06" db="EMBL/GenBank/DDBJ databases">
        <title>Herbaspirillum phytohormonus sp. nov., isolated from the root nodule of Robinia pseudoacacia in lead-zinc mine.</title>
        <authorList>
            <person name="Fan M."/>
            <person name="Lin Y."/>
        </authorList>
    </citation>
    <scope>NUCLEOTIDE SEQUENCE [LARGE SCALE GENOMIC DNA]</scope>
    <source>
        <strain evidence="5 6">HZ10</strain>
    </source>
</reference>
<name>A0A246WVP7_9BURK</name>
<accession>A0A246WVP7</accession>
<dbReference type="AlphaFoldDB" id="A0A246WVP7"/>
<dbReference type="GO" id="GO:0004672">
    <property type="term" value="F:protein kinase activity"/>
    <property type="evidence" value="ECO:0007669"/>
    <property type="project" value="UniProtKB-ARBA"/>
</dbReference>
<evidence type="ECO:0000313" key="7">
    <source>
        <dbReference type="Proteomes" id="UP000536746"/>
    </source>
</evidence>
<keyword evidence="2" id="KW-0597">Phosphoprotein</keyword>
<proteinExistence type="predicted"/>
<evidence type="ECO:0000313" key="6">
    <source>
        <dbReference type="Proteomes" id="UP000197596"/>
    </source>
</evidence>
<dbReference type="InterPro" id="IPR036641">
    <property type="entry name" value="HPT_dom_sf"/>
</dbReference>
<feature type="domain" description="HPt" evidence="3">
    <location>
        <begin position="21"/>
        <end position="121"/>
    </location>
</feature>
<gene>
    <name evidence="5" type="ORF">CEJ42_03575</name>
    <name evidence="4" type="ORF">HNO84_04080</name>
</gene>
<dbReference type="EMBL" id="NJGU01000001">
    <property type="protein sequence ID" value="OWY31147.1"/>
    <property type="molecule type" value="Genomic_DNA"/>
</dbReference>
<comment type="caution">
    <text evidence="5">The sequence shown here is derived from an EMBL/GenBank/DDBJ whole genome shotgun (WGS) entry which is preliminary data.</text>
</comment>
<dbReference type="RefSeq" id="WP_079215461.1">
    <property type="nucleotide sequence ID" value="NZ_CP018845.1"/>
</dbReference>
<dbReference type="Pfam" id="PF01627">
    <property type="entry name" value="Hpt"/>
    <property type="match status" value="1"/>
</dbReference>
<evidence type="ECO:0000313" key="5">
    <source>
        <dbReference type="EMBL" id="OWY31147.1"/>
    </source>
</evidence>
<evidence type="ECO:0000256" key="2">
    <source>
        <dbReference type="PROSITE-ProRule" id="PRU00110"/>
    </source>
</evidence>
<dbReference type="InterPro" id="IPR008207">
    <property type="entry name" value="Sig_transdc_His_kin_Hpt_dom"/>
</dbReference>
<dbReference type="Proteomes" id="UP000536746">
    <property type="component" value="Unassembled WGS sequence"/>
</dbReference>
<dbReference type="SUPFAM" id="SSF47226">
    <property type="entry name" value="Histidine-containing phosphotransfer domain, HPT domain"/>
    <property type="match status" value="1"/>
</dbReference>
<evidence type="ECO:0000313" key="4">
    <source>
        <dbReference type="EMBL" id="NUU00766.1"/>
    </source>
</evidence>
<reference evidence="4 7" key="2">
    <citation type="journal article" date="2020" name="Front. Plant Sci.">
        <title>Isolation of Rhizosphere Bacteria That Improve Quality and Water Stress Tolerance in Greenhouse Ornamentals.</title>
        <authorList>
            <person name="Nordstedt N.P."/>
            <person name="Jones M.L."/>
        </authorList>
    </citation>
    <scope>NUCLEOTIDE SEQUENCE [LARGE SCALE GENOMIC DNA]</scope>
    <source>
        <strain evidence="4 7">C6C2</strain>
    </source>
</reference>
<keyword evidence="7" id="KW-1185">Reference proteome</keyword>
<evidence type="ECO:0000259" key="3">
    <source>
        <dbReference type="PROSITE" id="PS50894"/>
    </source>
</evidence>
<dbReference type="Proteomes" id="UP000197596">
    <property type="component" value="Unassembled WGS sequence"/>
</dbReference>
<dbReference type="SMART" id="SM00073">
    <property type="entry name" value="HPT"/>
    <property type="match status" value="1"/>
</dbReference>